<feature type="region of interest" description="Disordered" evidence="1">
    <location>
        <begin position="155"/>
        <end position="230"/>
    </location>
</feature>
<organism evidence="3 4">
    <name type="scientific">Taenia crassiceps</name>
    <dbReference type="NCBI Taxonomy" id="6207"/>
    <lineage>
        <taxon>Eukaryota</taxon>
        <taxon>Metazoa</taxon>
        <taxon>Spiralia</taxon>
        <taxon>Lophotrochozoa</taxon>
        <taxon>Platyhelminthes</taxon>
        <taxon>Cestoda</taxon>
        <taxon>Eucestoda</taxon>
        <taxon>Cyclophyllidea</taxon>
        <taxon>Taeniidae</taxon>
        <taxon>Taenia</taxon>
    </lineage>
</organism>
<name>A0ABR4Q8A8_9CEST</name>
<feature type="compositionally biased region" description="Pro residues" evidence="1">
    <location>
        <begin position="163"/>
        <end position="182"/>
    </location>
</feature>
<evidence type="ECO:0000313" key="3">
    <source>
        <dbReference type="EMBL" id="KAL5105931.1"/>
    </source>
</evidence>
<sequence>MGQGSANITLDDVSLYEELHVRTATSLFSTALFVPNCAFQEPREDEVDLKAIFPLSRFQKGKSSVEIEFAVEGADSNYWLTLKVNGSFACQWIGLTLVASKLPSCRNLTKDQQANRRRGVLNFERGDADNYTIFEFAGKEEQTTVTVDWLQEGESPEVAECKTPPPPLPPPPPPPANEPNLPPLQSTGTSTPSTTSTESTSTSTTPTPSTTSTESTSTSTTPTTTTSSDALRAGPAVIQMLNVIVALLLTPMLL</sequence>
<feature type="domain" description="DUF5727" evidence="2">
    <location>
        <begin position="2"/>
        <end position="162"/>
    </location>
</feature>
<dbReference type="Pfam" id="PF18997">
    <property type="entry name" value="DUF5727"/>
    <property type="match status" value="1"/>
</dbReference>
<dbReference type="EMBL" id="JAKROA010000007">
    <property type="protein sequence ID" value="KAL5105931.1"/>
    <property type="molecule type" value="Genomic_DNA"/>
</dbReference>
<proteinExistence type="predicted"/>
<dbReference type="Proteomes" id="UP001651158">
    <property type="component" value="Unassembled WGS sequence"/>
</dbReference>
<comment type="caution">
    <text evidence="3">The sequence shown here is derived from an EMBL/GenBank/DDBJ whole genome shotgun (WGS) entry which is preliminary data.</text>
</comment>
<keyword evidence="4" id="KW-1185">Reference proteome</keyword>
<protein>
    <recommendedName>
        <fullName evidence="2">DUF5727 domain-containing protein</fullName>
    </recommendedName>
</protein>
<gene>
    <name evidence="3" type="ORF">TcWFU_008930</name>
</gene>
<evidence type="ECO:0000256" key="1">
    <source>
        <dbReference type="SAM" id="MobiDB-lite"/>
    </source>
</evidence>
<reference evidence="3 4" key="1">
    <citation type="journal article" date="2022" name="Front. Cell. Infect. Microbiol.">
        <title>The Genomes of Two Strains of Taenia crassiceps the Animal Model for the Study of Human Cysticercosis.</title>
        <authorList>
            <person name="Bobes R.J."/>
            <person name="Estrada K."/>
            <person name="Rios-Valencia D.G."/>
            <person name="Calderon-Gallegos A."/>
            <person name="de la Torre P."/>
            <person name="Carrero J.C."/>
            <person name="Sanchez-Flores A."/>
            <person name="Laclette J.P."/>
        </authorList>
    </citation>
    <scope>NUCLEOTIDE SEQUENCE [LARGE SCALE GENOMIC DNA]</scope>
    <source>
        <strain evidence="3">WFUcys</strain>
    </source>
</reference>
<dbReference type="InterPro" id="IPR043785">
    <property type="entry name" value="DUF5727"/>
</dbReference>
<feature type="compositionally biased region" description="Low complexity" evidence="1">
    <location>
        <begin position="183"/>
        <end position="228"/>
    </location>
</feature>
<evidence type="ECO:0000259" key="2">
    <source>
        <dbReference type="Pfam" id="PF18997"/>
    </source>
</evidence>
<evidence type="ECO:0000313" key="4">
    <source>
        <dbReference type="Proteomes" id="UP001651158"/>
    </source>
</evidence>
<accession>A0ABR4Q8A8</accession>